<dbReference type="InterPro" id="IPR004332">
    <property type="entry name" value="Transposase_MuDR"/>
</dbReference>
<protein>
    <recommendedName>
        <fullName evidence="1">Transposase MuDR plant domain-containing protein</fullName>
    </recommendedName>
</protein>
<dbReference type="Pfam" id="PF03108">
    <property type="entry name" value="DBD_Tnp_Mut"/>
    <property type="match status" value="1"/>
</dbReference>
<gene>
    <name evidence="2" type="ORF">F8388_024970</name>
</gene>
<comment type="caution">
    <text evidence="2">The sequence shown here is derived from an EMBL/GenBank/DDBJ whole genome shotgun (WGS) entry which is preliminary data.</text>
</comment>
<sequence>MVKGVGCEEKRTILAVFFWVCKGGNTDVEPDLELKDTQYIGTKQAVQETFESQIDSEQFNIFDEWWDGGLVTQKTIEKDRVENHPVENANGETSTTLEEEFTFEEEEFVQDVEAEKEIGLQSDPGRWWGAITDFCHQVVDDGDSDGVSSGFEGFKLLPEMEFASVTILRNAIKEYFIQINRQYLVNDSRRVRVKCKGEGCEWMMFASVHGGRDSFTFKVKTLNEDHTCGLVFNNIHAMLNLACETLY</sequence>
<dbReference type="EMBL" id="JAATIP010000079">
    <property type="protein sequence ID" value="KAF4377479.1"/>
    <property type="molecule type" value="Genomic_DNA"/>
</dbReference>
<feature type="domain" description="Transposase MuDR plant" evidence="1">
    <location>
        <begin position="161"/>
        <end position="212"/>
    </location>
</feature>
<evidence type="ECO:0000313" key="3">
    <source>
        <dbReference type="Proteomes" id="UP000525078"/>
    </source>
</evidence>
<dbReference type="Proteomes" id="UP000525078">
    <property type="component" value="Unassembled WGS sequence"/>
</dbReference>
<evidence type="ECO:0000259" key="1">
    <source>
        <dbReference type="Pfam" id="PF03108"/>
    </source>
</evidence>
<organism evidence="2 3">
    <name type="scientific">Cannabis sativa</name>
    <name type="common">Hemp</name>
    <name type="synonym">Marijuana</name>
    <dbReference type="NCBI Taxonomy" id="3483"/>
    <lineage>
        <taxon>Eukaryota</taxon>
        <taxon>Viridiplantae</taxon>
        <taxon>Streptophyta</taxon>
        <taxon>Embryophyta</taxon>
        <taxon>Tracheophyta</taxon>
        <taxon>Spermatophyta</taxon>
        <taxon>Magnoliopsida</taxon>
        <taxon>eudicotyledons</taxon>
        <taxon>Gunneridae</taxon>
        <taxon>Pentapetalae</taxon>
        <taxon>rosids</taxon>
        <taxon>fabids</taxon>
        <taxon>Rosales</taxon>
        <taxon>Cannabaceae</taxon>
        <taxon>Cannabis</taxon>
    </lineage>
</organism>
<dbReference type="AlphaFoldDB" id="A0A7J6G5X9"/>
<evidence type="ECO:0000313" key="2">
    <source>
        <dbReference type="EMBL" id="KAF4377479.1"/>
    </source>
</evidence>
<proteinExistence type="predicted"/>
<accession>A0A7J6G5X9</accession>
<name>A0A7J6G5X9_CANSA</name>
<reference evidence="2 3" key="1">
    <citation type="journal article" date="2020" name="bioRxiv">
        <title>Sequence and annotation of 42 cannabis genomes reveals extensive copy number variation in cannabinoid synthesis and pathogen resistance genes.</title>
        <authorList>
            <person name="Mckernan K.J."/>
            <person name="Helbert Y."/>
            <person name="Kane L.T."/>
            <person name="Ebling H."/>
            <person name="Zhang L."/>
            <person name="Liu B."/>
            <person name="Eaton Z."/>
            <person name="Mclaughlin S."/>
            <person name="Kingan S."/>
            <person name="Baybayan P."/>
            <person name="Concepcion G."/>
            <person name="Jordan M."/>
            <person name="Riva A."/>
            <person name="Barbazuk W."/>
            <person name="Harkins T."/>
        </authorList>
    </citation>
    <scope>NUCLEOTIDE SEQUENCE [LARGE SCALE GENOMIC DNA]</scope>
    <source>
        <strain evidence="3">cv. Jamaican Lion 4</strain>
        <tissue evidence="2">Leaf</tissue>
    </source>
</reference>